<dbReference type="Gene3D" id="3.40.50.150">
    <property type="entry name" value="Vaccinia Virus protein VP39"/>
    <property type="match status" value="1"/>
</dbReference>
<organism evidence="1 2">
    <name type="scientific">Agrobacterium vitis</name>
    <name type="common">Rhizobium vitis</name>
    <dbReference type="NCBI Taxonomy" id="373"/>
    <lineage>
        <taxon>Bacteria</taxon>
        <taxon>Pseudomonadati</taxon>
        <taxon>Pseudomonadota</taxon>
        <taxon>Alphaproteobacteria</taxon>
        <taxon>Hyphomicrobiales</taxon>
        <taxon>Rhizobiaceae</taxon>
        <taxon>Rhizobium/Agrobacterium group</taxon>
        <taxon>Agrobacterium</taxon>
    </lineage>
</organism>
<dbReference type="InterPro" id="IPR011004">
    <property type="entry name" value="Trimer_LpxA-like_sf"/>
</dbReference>
<dbReference type="Gene3D" id="2.160.10.10">
    <property type="entry name" value="Hexapeptide repeat proteins"/>
    <property type="match status" value="1"/>
</dbReference>
<dbReference type="Proteomes" id="UP000655037">
    <property type="component" value="Unassembled WGS sequence"/>
</dbReference>
<dbReference type="SUPFAM" id="SSF51161">
    <property type="entry name" value="Trimeric LpxA-like enzymes"/>
    <property type="match status" value="1"/>
</dbReference>
<dbReference type="RefSeq" id="WP_194417113.1">
    <property type="nucleotide sequence ID" value="NZ_JACXXJ020000005.1"/>
</dbReference>
<gene>
    <name evidence="1" type="ORF">IEI95_023935</name>
</gene>
<dbReference type="AlphaFoldDB" id="A0AAE2RF03"/>
<evidence type="ECO:0000313" key="1">
    <source>
        <dbReference type="EMBL" id="MBF2717263.1"/>
    </source>
</evidence>
<name>A0AAE2RF03_AGRVI</name>
<proteinExistence type="predicted"/>
<reference evidence="1" key="1">
    <citation type="submission" date="2020-11" db="EMBL/GenBank/DDBJ databases">
        <title>Agrobacterium vitis strain K377 genome.</title>
        <authorList>
            <person name="Xi H."/>
        </authorList>
    </citation>
    <scope>NUCLEOTIDE SEQUENCE</scope>
    <source>
        <strain evidence="1">K377</strain>
    </source>
</reference>
<comment type="caution">
    <text evidence="1">The sequence shown here is derived from an EMBL/GenBank/DDBJ whole genome shotgun (WGS) entry which is preliminary data.</text>
</comment>
<evidence type="ECO:0000313" key="2">
    <source>
        <dbReference type="Proteomes" id="UP000655037"/>
    </source>
</evidence>
<protein>
    <submittedName>
        <fullName evidence="1">Uncharacterized protein</fullName>
    </submittedName>
</protein>
<dbReference type="InterPro" id="IPR029063">
    <property type="entry name" value="SAM-dependent_MTases_sf"/>
</dbReference>
<dbReference type="SUPFAM" id="SSF53335">
    <property type="entry name" value="S-adenosyl-L-methionine-dependent methyltransferases"/>
    <property type="match status" value="1"/>
</dbReference>
<sequence>MITEYFDTSITIDALDISKVDKLLTRFESELHSDRSSSPIAAYARTLRGLRKEVQSVQTNKDEIEFGHTFKERLLSLAKELQLPDDHFSIDVSGEPLLVREERGEHLISPTHFENGAYFSHPHADHQLDWRADELPRIKIGQYVRFGRNASVNAGGDVTIGNGAWLSPGSQLLRQDHDPYGRPSVGSRTVAMTKLPPITLEEYAWVGRETLIGWGADYLGKASVCATRAFVNTWVGDYSITGDRGRIIQYMPFKAYALEYSDTSLRDVLRITDWSAINTAWLETYRSSPADAQTVAELPADILRKGASVLVIAPSGLNVVSAFKHQKIDIIDGSRKMSPYILQWAQDNGKYDVRFRADLNTRTLPFPTGGDVHYRRTIGYDTVVCCLGIDELSVGFLNEIKRVLRTSGKLIAPTSLVDHISQAGADEHGFSLTPDSDLTLAGEAYTIFARTKS</sequence>
<dbReference type="EMBL" id="JACXXJ020000005">
    <property type="protein sequence ID" value="MBF2717263.1"/>
    <property type="molecule type" value="Genomic_DNA"/>
</dbReference>
<accession>A0AAE2RF03</accession>